<evidence type="ECO:0008006" key="11">
    <source>
        <dbReference type="Google" id="ProtNLM"/>
    </source>
</evidence>
<accession>A0A6B0RFS2</accession>
<dbReference type="GO" id="GO:0045053">
    <property type="term" value="P:protein retention in Golgi apparatus"/>
    <property type="evidence" value="ECO:0007669"/>
    <property type="project" value="TreeGrafter"/>
</dbReference>
<feature type="domain" description="Chorein N-terminal" evidence="5">
    <location>
        <begin position="2"/>
        <end position="910"/>
    </location>
</feature>
<evidence type="ECO:0000259" key="7">
    <source>
        <dbReference type="Pfam" id="PF25036"/>
    </source>
</evidence>
<dbReference type="Pfam" id="PF12624">
    <property type="entry name" value="VPS13_N"/>
    <property type="match status" value="1"/>
</dbReference>
<comment type="caution">
    <text evidence="9">The sequence shown here is derived from an EMBL/GenBank/DDBJ whole genome shotgun (WGS) entry which is preliminary data.</text>
</comment>
<evidence type="ECO:0000256" key="3">
    <source>
        <dbReference type="ARBA" id="ARBA00023055"/>
    </source>
</evidence>
<dbReference type="Pfam" id="PF25033">
    <property type="entry name" value="VPS13_M"/>
    <property type="match status" value="2"/>
</dbReference>
<reference evidence="9" key="1">
    <citation type="submission" date="2019-10" db="EMBL/GenBank/DDBJ databases">
        <title>The sequence and de novo assembly of the wild yak genome.</title>
        <authorList>
            <person name="Liu Y."/>
        </authorList>
    </citation>
    <scope>NUCLEOTIDE SEQUENCE [LARGE SCALE GENOMIC DNA]</scope>
    <source>
        <strain evidence="9">WY2019</strain>
    </source>
</reference>
<evidence type="ECO:0000313" key="10">
    <source>
        <dbReference type="Proteomes" id="UP000322234"/>
    </source>
</evidence>
<dbReference type="Pfam" id="PF25036">
    <property type="entry name" value="VPS13_VAB"/>
    <property type="match status" value="1"/>
</dbReference>
<dbReference type="PANTHER" id="PTHR16166">
    <property type="entry name" value="VACUOLAR PROTEIN SORTING-ASSOCIATED PROTEIN VPS13"/>
    <property type="match status" value="1"/>
</dbReference>
<name>A0A6B0RFS2_9CETA</name>
<dbReference type="Pfam" id="PF25037">
    <property type="entry name" value="VPS13_C"/>
    <property type="match status" value="1"/>
</dbReference>
<keyword evidence="10" id="KW-1185">Reference proteome</keyword>
<feature type="region of interest" description="Disordered" evidence="4">
    <location>
        <begin position="880"/>
        <end position="902"/>
    </location>
</feature>
<evidence type="ECO:0000313" key="9">
    <source>
        <dbReference type="EMBL" id="MXQ86253.1"/>
    </source>
</evidence>
<keyword evidence="3" id="KW-0445">Lipid transport</keyword>
<keyword evidence="2" id="KW-0813">Transport</keyword>
<proteinExistence type="inferred from homology"/>
<dbReference type="InterPro" id="IPR026854">
    <property type="entry name" value="VPS13_N"/>
</dbReference>
<evidence type="ECO:0000256" key="2">
    <source>
        <dbReference type="ARBA" id="ARBA00022448"/>
    </source>
</evidence>
<dbReference type="InterPro" id="IPR056748">
    <property type="entry name" value="VPS13-like_C"/>
</dbReference>
<comment type="similarity">
    <text evidence="1">Belongs to the VPS13 family.</text>
</comment>
<dbReference type="InterPro" id="IPR056747">
    <property type="entry name" value="VPS13-like_M"/>
</dbReference>
<protein>
    <recommendedName>
        <fullName evidence="11">Vacuolar protein sorting-associated protein 13C</fullName>
    </recommendedName>
</protein>
<dbReference type="GO" id="GO:0006623">
    <property type="term" value="P:protein targeting to vacuole"/>
    <property type="evidence" value="ECO:0007669"/>
    <property type="project" value="TreeGrafter"/>
</dbReference>
<dbReference type="EMBL" id="VBQZ03000031">
    <property type="protein sequence ID" value="MXQ86253.1"/>
    <property type="molecule type" value="Genomic_DNA"/>
</dbReference>
<organism evidence="9 10">
    <name type="scientific">Bos mutus</name>
    <name type="common">wild yak</name>
    <dbReference type="NCBI Taxonomy" id="72004"/>
    <lineage>
        <taxon>Eukaryota</taxon>
        <taxon>Metazoa</taxon>
        <taxon>Chordata</taxon>
        <taxon>Craniata</taxon>
        <taxon>Vertebrata</taxon>
        <taxon>Euteleostomi</taxon>
        <taxon>Mammalia</taxon>
        <taxon>Eutheria</taxon>
        <taxon>Laurasiatheria</taxon>
        <taxon>Artiodactyla</taxon>
        <taxon>Ruminantia</taxon>
        <taxon>Pecora</taxon>
        <taxon>Bovidae</taxon>
        <taxon>Bovinae</taxon>
        <taxon>Bos</taxon>
    </lineage>
</organism>
<evidence type="ECO:0000256" key="4">
    <source>
        <dbReference type="SAM" id="MobiDB-lite"/>
    </source>
</evidence>
<dbReference type="GO" id="GO:0006869">
    <property type="term" value="P:lipid transport"/>
    <property type="evidence" value="ECO:0007669"/>
    <property type="project" value="UniProtKB-KW"/>
</dbReference>
<evidence type="ECO:0000259" key="8">
    <source>
        <dbReference type="Pfam" id="PF25037"/>
    </source>
</evidence>
<dbReference type="GO" id="GO:0007005">
    <property type="term" value="P:mitochondrion organization"/>
    <property type="evidence" value="ECO:0007669"/>
    <property type="project" value="TreeGrafter"/>
</dbReference>
<feature type="compositionally biased region" description="Basic and acidic residues" evidence="4">
    <location>
        <begin position="166"/>
        <end position="177"/>
    </location>
</feature>
<sequence length="4012" mass="451813">MVLESVVADLLNRFLGDYVENLNKSQLKLGIWGGNVALDNLQIKENALSELDVPFKVKAGQIDKLTLKIPWKNLYGEAVVATLEGLYLLVVPGASIKYDAEKEEKSLQDIKQRELSRIEEALQKAAEKGAHSGEFIYGLENFVYKDIKPEGRKRKKHKKHFKKPFKGLDRSKDKPKEAKKDTFLEKLATQVIKNVQVKITDIHIKYEDDVSDPKRPLSFGVTLGELSLLTANKHWTPCILNEAEKIIYKLIRLDSLSAYWNVNCSMSYQGSREQILDQLKSEILTSNNIPPNHQYIFQPISASAKLYMNPYAETELKTPKLDWNIEVQNIAIELTKPQYLSMIDLLESVDYMVRNAPYRKYKPYLPLHTNGRQWWKYAIDSVLEVHIRRYTRMWSWSNIKKHRQLLKNYKSAYKNKLTQTKVPEEIQKQIQDLEKILDVFNIILARQQAQVEVIRSGQKLKKKSTDTAEKRGGWFSGFWSKKESKKKDEESLIPETIDDLMTPEEKDKLFTAIGYSESTHNLTLPKQYVAYIVALKLVSTSITIRENRNIPEILKIQIIGLGTQVSQRPGAQALKVEAKLEHWYITGLRQQDIIPSLVASIGDTASSLLKIEFETNPESSTADQTLVVQSQPVEVIYDAKTINAVVEFFQSNRGLDLEQITSATLMKLEEIKERTATGLTHIIETRKVLDLRINLKPSYLIVPQTGFHHEKSDLLILDFGTFRLNSKDQGLQKTSNSSLEEIMDKAYDKFDVEIKSVQLLFARADENWKECRFQHPSTMHILQPMDIHVELAKAMVEKDIRMARFKVSGGLPLMHVRISDQKMKDVLCLINSIPLPQKSSAQSPEKQVSSIPIISTRTKGLLGTPLLLDGIESESDDEYFDAEDGDIQPSKSTKASDVKKAPEAPNEELINLLLKFEVKEVILEFTKQQKEEDTILVFNVTQLGTEATMRTFDLTAVSYLKKISLDYHEIQGSKKKPLHLISSSDKPGLDLLKVEYIKADKNGPSFQTTFEKTEQTFKVAFSSLNLLLHTQALLSSINYLTTIIPSDGQNMSDTKDIQVSTEKQQKNSALQKVVVSSKDSDMIHFRLFAKLNAFCVVVCDEKNNIAEIKIQGLDSSLSLQSRKQSLFARLENIIVTDVDPKTVHKKAVSIMGNEVFHFNLDLYPDATEGDSYTDMSKVDGVVSLNVGCIQIVYLHKFLMSLLNFLNNFQTAKEALSAATAQAAEKAATSVKDFAQRSFRVSINIDLKAPVIVIPQSSISTNAVVVDLGLIRVQNQFSLVSGENYSDPPVIDRMDVQLTELKLSRTVIQPGISHPDIQLLHPINLEFFVNRNLAASWYHKVPVVEIKGHLESMNVNLNQEDLNLLFRILAENLGEAPEDLNKVKPRIQETGEIKEPLEISTLKQDVHVSQDTSTAGVEEIKSVDIINMLLNFEIKEVVITLMEKAEKKGRPLHELNVLQLGLEARVKAYDLTAEAYLKKISMRCFEFTDSKGGPLHIINSSNVTDEPLLKMLLTKADTDGPEFKTTHDNTKQTLEVSFSSLDLVLHLEALLSFMDFLSSAVPSSEPSKKDSELKPLMGESRSIIAKTVSSNSSQDDVFDLKVTAKLNAFNVFVCDQKCNIADIRIHGMDASVSVRPKQTDMFARLKDIIVTNVDLTSIHKKAVSILGDEVFRFEMTLYPDATEGKAYSDMSKVDGKLSLKVGCIQIVYVHKFFMSLLNFLNNFQTAKEALSSATAQAAERAASSMKDLAEKSFRLLMDINLKAPVIIIPQSSVSPNAIIADLGLITVENRFNVLSNGLSNQNGKVLALLDDKSILFGGSNITILQADLLQHDIEILKPVNMLLYIQRNLAASWYVQIPGVEVKGRLKPMQVALSRDDLTVLMKILLENLGEASSQPSPTQSTQEAVRVRQDVSSRPEHFIEQEDVTDPKLALDQSVTLQFDFHFESLSIVLYNNDTSQESKLAFHNDSFRLGELRLHLMASSGKMFKDGSMNVSIKLKTCTLDDLREGIERATSRMIDKKNGQENNSSMIDISYQQGKNESHIDAVLDKLYVCASVEFLMTVADFFIKAVPQSPENMTKESQIPLKQTALAKIKMEKDDSLRPNMILNAKITDPEVVFVANLTKADAPALTASFQCDFFLSTSKLEQIMTASLGDLKVLACPFLREKRGKNITTVLQPCSLFMKKYTQTSGKENIDIKVEEFIIKISPIILNTVMTIMAAMSPKTKEDESKDTSKEMENLWGIKSISDCNSWFLGVDMGTELTESFRDVENQSIEENCAVVVESVQVTLECGLGHRTVPLLLAESKFSGNIKNWTSLMAASADMTLEVHYYNETHAVWEPLIERVEEKRPWNLSLAVKKNPVQDKTLMPGDDFIAVPEPQTEIDISSGDTMNITISKSCLNVFNNLAKGFSEGTASTFDYSLKDRAPFTVTNSVGVPIKVQPNHNLRVMGCPEKSDVCDVDAGQILELEYATMEPSRQGKLSILSRQESSLFSLTFAPHGYTEVTKVPIARPGRRLYNVWNPNTSHFDSLVVQIDATEGNKVITVRSPLQIKNHFSIAFIIYKYVKNVKLLERIGIARPEEEFHVPLDSYRCQLFIQPAGILENQYKESTTYISWKEELHRSKEVRCMLQCPSTEMNFLPLIVNTVAVPDELSYISAQGEDWDPAYIIHLYPTVTLRNFLPYSLRYLLEGTAETHELTEGSTANVLHSRISGEIMELVLVKYQGKNWNGHFRICSTLPEFFLVCFSSDSEETLTVDLSIHVKRIGSQMELSIFSPYWLINKTSRVLQYRAEDTHVKHPADFRDIVLFSFKKKNIFSKNKVQLKISTSSWSNGFSLDTVGSYGCVKCPANNMEYLVGVSIKMSTFNLTRIVTLTPFYTIENKSSLELEVGEIASDGSLPTSKWNYIASSENLPFWPEKFSGKLCVRVVSCEGSSRPFFYNQQDNGTLLSLEDLNGGILVDVDTAPHSTVISFSDYHEGCAPALIINHTPWNILTYKQSGSKEEMVLLPRQVRLFAWEDPTGTRKLKWSYAENVGEHDLLKDECGQFAYDANIQIHWVSFLDGRQRVLLFTDDVALVSKALQAEEMEQANHEITFSLHSLGLSLVNNETKQEVSYIGITSSGVVWEMKRKQKWKPFSRKQIILLEKSYKKYLESRDLGWIKLDDNFEVNFGKDPMEMRLPSRCFIRRHFLSGIQVEYKQSPHQRSLRARLYWLQVDSQLPGTVFPVVFHPVAPPKSIALDSEPKPFIDVSVITRFNEYSKVLQFKYFMVLIQEMALKVDQGFLGAITALFTPTADPEAERKWTELIREDLDAINTELVGTSVTDTSMLSFFEDFHISPIKLHLSLSLGSGGEESNQEKRELIPIHSVNLLLKSIGATLTDVDDLIFKLAYYEIRYQFYNRDQLMWSVVRHYSEQFLKQMYVLVFGLDVLGNPFGLIRGLSEGFEALFYEPFQGAVQGPEEFAEGLVIGVKSGAAGVVSRITGSVGKGLAAITMDKEYQQKRREEMGRQPKDFGDSLARGGKGLLLGVVGGVTGIITKPVEGAKKEGAAGFFKGIGKGLVGAVARPTGGIIDMASSTFQGIQRVAESTEDVSRLRSPRLIHEDGIIRPYDRQESEGYDIFENHVKKLEGETYRYHCAIPGNKKASFMVTNRRVLCVKEVEILGHMSTDWQYLFEDFVRPPTVDGNLLKISVERQGLFQKKDSANQGYIQKIYLQDTTTAEMFLNKAENAILYMSVDPAKSRESGFSQGPAQLLHGEGKMKEGKLFFWCRLEQTVVIPCTMLASDRLVQPHLQTLFKYTIGKGFHEVSIWAALPSVSLWYPMYALNTELADIKFTSIQTRCRKKASLAEGTVRTCPEVTFKVSSPKFYLPIGEDSAGVITAQAGCPTQGTSSRLIGGPTVLLCVLISSSIPSPKYTISSLLSIRDDCKGWLTKKSTVKFLDRQRFGLKFQSFSLILMGKRLGFRTFESEKRPFDGGKTHRRDAEYALTLTWGTFSCRSSNNHDHNACLNLVLFLSLV</sequence>
<evidence type="ECO:0000256" key="1">
    <source>
        <dbReference type="ARBA" id="ARBA00006545"/>
    </source>
</evidence>
<dbReference type="Proteomes" id="UP000322234">
    <property type="component" value="Unassembled WGS sequence"/>
</dbReference>
<feature type="domain" description="VPS13-like middle region" evidence="6">
    <location>
        <begin position="1611"/>
        <end position="2410"/>
    </location>
</feature>
<evidence type="ECO:0000259" key="5">
    <source>
        <dbReference type="Pfam" id="PF12624"/>
    </source>
</evidence>
<dbReference type="InterPro" id="IPR009543">
    <property type="entry name" value="VPS13_VAB"/>
</dbReference>
<feature type="region of interest" description="Disordered" evidence="4">
    <location>
        <begin position="150"/>
        <end position="177"/>
    </location>
</feature>
<dbReference type="PANTHER" id="PTHR16166:SF125">
    <property type="entry name" value="INTERMEMBRANE LIPID TRANSFER PROTEIN VPS13C"/>
    <property type="match status" value="1"/>
</dbReference>
<gene>
    <name evidence="9" type="ORF">E5288_WYG006577</name>
</gene>
<feature type="domain" description="Intermembrane lipid transfer protein VPS13-like C-terminal" evidence="8">
    <location>
        <begin position="3590"/>
        <end position="3695"/>
    </location>
</feature>
<feature type="domain" description="VPS13-like middle region" evidence="6">
    <location>
        <begin position="1098"/>
        <end position="1588"/>
    </location>
</feature>
<evidence type="ECO:0000259" key="6">
    <source>
        <dbReference type="Pfam" id="PF25033"/>
    </source>
</evidence>
<feature type="compositionally biased region" description="Basic residues" evidence="4">
    <location>
        <begin position="151"/>
        <end position="165"/>
    </location>
</feature>
<dbReference type="InterPro" id="IPR026847">
    <property type="entry name" value="VPS13"/>
</dbReference>
<feature type="domain" description="Vacuolar protein sorting-associated protein 13 VPS13 adaptor binding" evidence="7">
    <location>
        <begin position="2485"/>
        <end position="3019"/>
    </location>
</feature>